<evidence type="ECO:0000313" key="2">
    <source>
        <dbReference type="EMBL" id="SDM42971.1"/>
    </source>
</evidence>
<keyword evidence="1" id="KW-1133">Transmembrane helix</keyword>
<organism evidence="2 3">
    <name type="scientific">Actinomyces ruminicola</name>
    <dbReference type="NCBI Taxonomy" id="332524"/>
    <lineage>
        <taxon>Bacteria</taxon>
        <taxon>Bacillati</taxon>
        <taxon>Actinomycetota</taxon>
        <taxon>Actinomycetes</taxon>
        <taxon>Actinomycetales</taxon>
        <taxon>Actinomycetaceae</taxon>
        <taxon>Actinomyces</taxon>
    </lineage>
</organism>
<feature type="transmembrane region" description="Helical" evidence="1">
    <location>
        <begin position="279"/>
        <end position="298"/>
    </location>
</feature>
<keyword evidence="1" id="KW-0812">Transmembrane</keyword>
<feature type="transmembrane region" description="Helical" evidence="1">
    <location>
        <begin position="45"/>
        <end position="67"/>
    </location>
</feature>
<feature type="transmembrane region" description="Helical" evidence="1">
    <location>
        <begin position="235"/>
        <end position="259"/>
    </location>
</feature>
<evidence type="ECO:0000313" key="3">
    <source>
        <dbReference type="Proteomes" id="UP000199671"/>
    </source>
</evidence>
<dbReference type="RefSeq" id="WP_092607959.1">
    <property type="nucleotide sequence ID" value="NZ_FNHU01000002.1"/>
</dbReference>
<reference evidence="2 3" key="1">
    <citation type="submission" date="2016-10" db="EMBL/GenBank/DDBJ databases">
        <authorList>
            <person name="de Groot N.N."/>
        </authorList>
    </citation>
    <scope>NUCLEOTIDE SEQUENCE [LARGE SCALE GENOMIC DNA]</scope>
    <source>
        <strain evidence="2 3">KPR-7B</strain>
    </source>
</reference>
<gene>
    <name evidence="2" type="ORF">SAMN04487766_102222</name>
</gene>
<dbReference type="EMBL" id="FNHU01000002">
    <property type="protein sequence ID" value="SDM42971.1"/>
    <property type="molecule type" value="Genomic_DNA"/>
</dbReference>
<feature type="transmembrane region" description="Helical" evidence="1">
    <location>
        <begin position="73"/>
        <end position="92"/>
    </location>
</feature>
<sequence>MTIPQREPHGGFGSGAVSYGVQATTPASFQGPESLMRRQDASSRIAGFAFLLAGPVLLYVGFMLHVLDPGLEVAAPLCAAGTLVLILGIAVLRRRTVFDARGIHSRGLLRTVHLPWPDSRAGFMVVVAGGGKGGPVALVEVGAAGHRVRLSAPRLSSRGAKDLRLRLEAEVDGIWAWALARGYARETMPVPPARQGADPRAAQAVPPLGAAPRALPVDQTLLAHEPLILKERPNWYGLAVSIAVLVVLCGAAGALAVLGPERAPQSFSGSFGADGTLRLSVGFWMLLVVSAGSLLGNLHRIVRERTTVSREGLVLAGRRTRRVAWPPSRSYFFLRTRRRHLGHAEACAWLLDPAGMALRVPGTRRLSRDEDRALLAAAAAVQTIWEWGVTRAVAYDDGSYCPAPNDAIEQERRASGRRVSYLTSCGIVPGTGAHPGAL</sequence>
<name>A0A1G9T5K5_9ACTO</name>
<keyword evidence="1" id="KW-0472">Membrane</keyword>
<dbReference type="OrthoDB" id="3248255at2"/>
<dbReference type="Proteomes" id="UP000199671">
    <property type="component" value="Unassembled WGS sequence"/>
</dbReference>
<evidence type="ECO:0000256" key="1">
    <source>
        <dbReference type="SAM" id="Phobius"/>
    </source>
</evidence>
<proteinExistence type="predicted"/>
<protein>
    <submittedName>
        <fullName evidence="2">Uncharacterized protein</fullName>
    </submittedName>
</protein>
<accession>A0A1G9T5K5</accession>
<dbReference type="AlphaFoldDB" id="A0A1G9T5K5"/>